<dbReference type="EMBL" id="BTGC01000008">
    <property type="protein sequence ID" value="GMM52808.1"/>
    <property type="molecule type" value="Genomic_DNA"/>
</dbReference>
<dbReference type="AlphaFoldDB" id="A0AAV5RNS9"/>
<keyword evidence="3" id="KW-1185">Reference proteome</keyword>
<reference evidence="2 3" key="1">
    <citation type="journal article" date="2023" name="Elife">
        <title>Identification of key yeast species and microbe-microbe interactions impacting larval growth of Drosophila in the wild.</title>
        <authorList>
            <person name="Mure A."/>
            <person name="Sugiura Y."/>
            <person name="Maeda R."/>
            <person name="Honda K."/>
            <person name="Sakurai N."/>
            <person name="Takahashi Y."/>
            <person name="Watada M."/>
            <person name="Katoh T."/>
            <person name="Gotoh A."/>
            <person name="Gotoh Y."/>
            <person name="Taniguchi I."/>
            <person name="Nakamura K."/>
            <person name="Hayashi T."/>
            <person name="Katayama T."/>
            <person name="Uemura T."/>
            <person name="Hattori Y."/>
        </authorList>
    </citation>
    <scope>NUCLEOTIDE SEQUENCE [LARGE SCALE GENOMIC DNA]</scope>
    <source>
        <strain evidence="2 3">SB-73</strain>
    </source>
</reference>
<dbReference type="Proteomes" id="UP001362899">
    <property type="component" value="Unassembled WGS sequence"/>
</dbReference>
<evidence type="ECO:0000313" key="3">
    <source>
        <dbReference type="Proteomes" id="UP001362899"/>
    </source>
</evidence>
<protein>
    <submittedName>
        <fullName evidence="2">Uncharacterized protein</fullName>
    </submittedName>
</protein>
<accession>A0AAV5RNS9</accession>
<feature type="compositionally biased region" description="Basic and acidic residues" evidence="1">
    <location>
        <begin position="15"/>
        <end position="43"/>
    </location>
</feature>
<proteinExistence type="predicted"/>
<comment type="caution">
    <text evidence="2">The sequence shown here is derived from an EMBL/GenBank/DDBJ whole genome shotgun (WGS) entry which is preliminary data.</text>
</comment>
<feature type="region of interest" description="Disordered" evidence="1">
    <location>
        <begin position="1"/>
        <end position="43"/>
    </location>
</feature>
<name>A0AAV5RNS9_STABA</name>
<dbReference type="InterPro" id="IPR016024">
    <property type="entry name" value="ARM-type_fold"/>
</dbReference>
<evidence type="ECO:0000313" key="2">
    <source>
        <dbReference type="EMBL" id="GMM52808.1"/>
    </source>
</evidence>
<organism evidence="2 3">
    <name type="scientific">Starmerella bacillaris</name>
    <name type="common">Yeast</name>
    <name type="synonym">Candida zemplinina</name>
    <dbReference type="NCBI Taxonomy" id="1247836"/>
    <lineage>
        <taxon>Eukaryota</taxon>
        <taxon>Fungi</taxon>
        <taxon>Dikarya</taxon>
        <taxon>Ascomycota</taxon>
        <taxon>Saccharomycotina</taxon>
        <taxon>Dipodascomycetes</taxon>
        <taxon>Dipodascales</taxon>
        <taxon>Trichomonascaceae</taxon>
        <taxon>Starmerella</taxon>
    </lineage>
</organism>
<gene>
    <name evidence="2" type="ORF">DASB73_037710</name>
</gene>
<evidence type="ECO:0000256" key="1">
    <source>
        <dbReference type="SAM" id="MobiDB-lite"/>
    </source>
</evidence>
<sequence>MATNPDLLNDQVAEVELKSDSDTGESKILKATDHANQRRSSESELDDYNSKKLRFVDSFKEVSIADIPFHEENCITIEKTLEMMQIIKDGPDPWNAKRYLESIEYCKVAHYYFPSIIESQFDGSSTMDIKLHTNFNIFYALLEHIPELEAILNAKITFNSIGDIYLDIVNALANRVGNRDKLYHSFDSWRNEAARRSDCTTYRYNLSKIWRLEIKLLTKKDGTFSDSEKVNKISDLLESQGDWSTVSKVIGLEDVFERVTTKTIHFKIIEEAIEFIQALIVEWGDTPRSQKVADCIIKSDLSSFFNNCPNASDRAQFLKLIRYLCEWRDTFPYLMTQQESLPSIMEILTSWVCSSELILDSTSRRNGAIVIASFCAIDDWNSEIRPLTMALITRLMFTLLNDITDTKKGKEKSDSTEKNAYLAKMQVLVIKALNNIAEHSDEYDKNKISRQLERAQADLVPEID</sequence>
<dbReference type="SUPFAM" id="SSF48371">
    <property type="entry name" value="ARM repeat"/>
    <property type="match status" value="1"/>
</dbReference>